<dbReference type="Proteomes" id="UP000479190">
    <property type="component" value="Unassembled WGS sequence"/>
</dbReference>
<evidence type="ECO:0000313" key="4">
    <source>
        <dbReference type="Proteomes" id="UP000479190"/>
    </source>
</evidence>
<dbReference type="PROSITE" id="PS50878">
    <property type="entry name" value="RT_POL"/>
    <property type="match status" value="1"/>
</dbReference>
<proteinExistence type="predicted"/>
<dbReference type="EMBL" id="CADCXV010000336">
    <property type="protein sequence ID" value="CAB0029722.1"/>
    <property type="molecule type" value="Genomic_DNA"/>
</dbReference>
<dbReference type="GO" id="GO:0071897">
    <property type="term" value="P:DNA biosynthetic process"/>
    <property type="evidence" value="ECO:0007669"/>
    <property type="project" value="UniProtKB-ARBA"/>
</dbReference>
<sequence>MTSISTWIINADSTWIIQGFFEDQTLISRGPKSPRYLPDEIVKFIVETSADMSAASASLKYAKESSSPEPVPTPPMTRANAEQHLDLCNVAKAEGKQVILYIHSDDTVESFSRAARMNRRDRTVVVEQFFKSKESQRYREPGDEDANASQIRPSPRFRGTIPQSVQQIFFTSTPCFALELLSQLSKATQYVRVPRPLVALVKSIAHPALLLQGQRKPWCTSSSHRTPTQRRKSIQKEHTETEIGLSEMQFGFRKSRSTIDAIRIVVNTARSVIAGKRWRCGTKNYCAIITLDVKNAFNSARWSRVLQALMNLGVPDYVLKLIRSYFSERILLYHTDEGTKRYKVTAGVPQGSVLGPTLWNIMYVGVLRVQFPQGVKIVSYADDIAIVVRAKHLEDVTLKANRAIRIV</sequence>
<feature type="region of interest" description="Disordered" evidence="1">
    <location>
        <begin position="219"/>
        <end position="238"/>
    </location>
</feature>
<dbReference type="InterPro" id="IPR043502">
    <property type="entry name" value="DNA/RNA_pol_sf"/>
</dbReference>
<dbReference type="AlphaFoldDB" id="A0A6H5I406"/>
<gene>
    <name evidence="3" type="ORF">TBRA_LOCUS1749</name>
</gene>
<protein>
    <recommendedName>
        <fullName evidence="2">Reverse transcriptase domain-containing protein</fullName>
    </recommendedName>
</protein>
<dbReference type="OrthoDB" id="7700848at2759"/>
<accession>A0A6H5I406</accession>
<evidence type="ECO:0000313" key="3">
    <source>
        <dbReference type="EMBL" id="CAB0029722.1"/>
    </source>
</evidence>
<evidence type="ECO:0000259" key="2">
    <source>
        <dbReference type="PROSITE" id="PS50878"/>
    </source>
</evidence>
<dbReference type="PANTHER" id="PTHR19446">
    <property type="entry name" value="REVERSE TRANSCRIPTASES"/>
    <property type="match status" value="1"/>
</dbReference>
<dbReference type="Pfam" id="PF00078">
    <property type="entry name" value="RVT_1"/>
    <property type="match status" value="1"/>
</dbReference>
<feature type="region of interest" description="Disordered" evidence="1">
    <location>
        <begin position="135"/>
        <end position="158"/>
    </location>
</feature>
<organism evidence="3 4">
    <name type="scientific">Trichogramma brassicae</name>
    <dbReference type="NCBI Taxonomy" id="86971"/>
    <lineage>
        <taxon>Eukaryota</taxon>
        <taxon>Metazoa</taxon>
        <taxon>Ecdysozoa</taxon>
        <taxon>Arthropoda</taxon>
        <taxon>Hexapoda</taxon>
        <taxon>Insecta</taxon>
        <taxon>Pterygota</taxon>
        <taxon>Neoptera</taxon>
        <taxon>Endopterygota</taxon>
        <taxon>Hymenoptera</taxon>
        <taxon>Apocrita</taxon>
        <taxon>Proctotrupomorpha</taxon>
        <taxon>Chalcidoidea</taxon>
        <taxon>Trichogrammatidae</taxon>
        <taxon>Trichogramma</taxon>
    </lineage>
</organism>
<evidence type="ECO:0000256" key="1">
    <source>
        <dbReference type="SAM" id="MobiDB-lite"/>
    </source>
</evidence>
<dbReference type="InterPro" id="IPR000477">
    <property type="entry name" value="RT_dom"/>
</dbReference>
<feature type="domain" description="Reverse transcriptase" evidence="2">
    <location>
        <begin position="135"/>
        <end position="407"/>
    </location>
</feature>
<name>A0A6H5I406_9HYME</name>
<dbReference type="SUPFAM" id="SSF56672">
    <property type="entry name" value="DNA/RNA polymerases"/>
    <property type="match status" value="1"/>
</dbReference>
<keyword evidence="4" id="KW-1185">Reference proteome</keyword>
<reference evidence="3 4" key="1">
    <citation type="submission" date="2020-02" db="EMBL/GenBank/DDBJ databases">
        <authorList>
            <person name="Ferguson B K."/>
        </authorList>
    </citation>
    <scope>NUCLEOTIDE SEQUENCE [LARGE SCALE GENOMIC DNA]</scope>
</reference>